<dbReference type="AlphaFoldDB" id="A0A8I0VAT2"/>
<sequence>MTPTASRDALEGWIWAAVEQALWAGQLDHEFAVLIERELTHGYSPTDRTGHPLGTFPTLP</sequence>
<proteinExistence type="predicted"/>
<evidence type="ECO:0000313" key="2">
    <source>
        <dbReference type="Proteomes" id="UP000634579"/>
    </source>
</evidence>
<dbReference type="RefSeq" id="WP_194673903.1">
    <property type="nucleotide sequence ID" value="NZ_JADKRP010000001.1"/>
</dbReference>
<dbReference type="Proteomes" id="UP000634579">
    <property type="component" value="Unassembled WGS sequence"/>
</dbReference>
<accession>A0A8I0VAT2</accession>
<dbReference type="EMBL" id="JADKRP010000001">
    <property type="protein sequence ID" value="MBF4629597.1"/>
    <property type="molecule type" value="Genomic_DNA"/>
</dbReference>
<evidence type="ECO:0000313" key="1">
    <source>
        <dbReference type="EMBL" id="MBF4629597.1"/>
    </source>
</evidence>
<comment type="caution">
    <text evidence="1">The sequence shown here is derived from an EMBL/GenBank/DDBJ whole genome shotgun (WGS) entry which is preliminary data.</text>
</comment>
<keyword evidence="2" id="KW-1185">Reference proteome</keyword>
<gene>
    <name evidence="1" type="ORF">ITJ42_00015</name>
</gene>
<organism evidence="1 2">
    <name type="scientific">Clavibacter phaseoli</name>
    <dbReference type="NCBI Taxonomy" id="1734031"/>
    <lineage>
        <taxon>Bacteria</taxon>
        <taxon>Bacillati</taxon>
        <taxon>Actinomycetota</taxon>
        <taxon>Actinomycetes</taxon>
        <taxon>Micrococcales</taxon>
        <taxon>Microbacteriaceae</taxon>
        <taxon>Clavibacter</taxon>
    </lineage>
</organism>
<reference evidence="1 2" key="1">
    <citation type="submission" date="2020-10" db="EMBL/GenBank/DDBJ databases">
        <title>Draft genome sequences of plant-associated actinobacteria.</title>
        <authorList>
            <person name="Tarlachkov S.V."/>
            <person name="Starodumova I.P."/>
            <person name="Dorofeeva L.V."/>
            <person name="Prisyazhnaya N.V."/>
            <person name="Roubtsova T.V."/>
            <person name="Chizhov V.N."/>
            <person name="Nadler S.A."/>
            <person name="Subbotin S.A."/>
            <person name="Evtushenko L.I."/>
        </authorList>
    </citation>
    <scope>NUCLEOTIDE SEQUENCE [LARGE SCALE GENOMIC DNA]</scope>
    <source>
        <strain evidence="1 2">VKM Ac-2886</strain>
    </source>
</reference>
<name>A0A8I0VAT2_9MICO</name>
<protein>
    <submittedName>
        <fullName evidence="1">Uncharacterized protein</fullName>
    </submittedName>
</protein>